<protein>
    <submittedName>
        <fullName evidence="1">Uncharacterized protein</fullName>
    </submittedName>
</protein>
<dbReference type="EMBL" id="CP024785">
    <property type="protein sequence ID" value="AUB42143.1"/>
    <property type="molecule type" value="Genomic_DNA"/>
</dbReference>
<dbReference type="AlphaFoldDB" id="A0A2K8T3H8"/>
<proteinExistence type="predicted"/>
<dbReference type="KEGG" id="nfl:COO91_08250"/>
<name>A0A2K8T3H8_9NOSO</name>
<reference evidence="1 2" key="1">
    <citation type="submission" date="2017-11" db="EMBL/GenBank/DDBJ databases">
        <title>Complete genome of a free-living desiccation-tolerant cyanobacterium and its photosynthetic adaptation to extreme terrestrial habitat.</title>
        <authorList>
            <person name="Shang J."/>
        </authorList>
    </citation>
    <scope>NUCLEOTIDE SEQUENCE [LARGE SCALE GENOMIC DNA]</scope>
    <source>
        <strain evidence="1 2">CCNUN1</strain>
    </source>
</reference>
<gene>
    <name evidence="1" type="ORF">COO91_08250</name>
</gene>
<sequence length="41" mass="4550">MDEQKSAVFGSQRFFALSLNLNSDTALLQLAWLLLHSLGTL</sequence>
<organism evidence="1 2">
    <name type="scientific">Nostoc flagelliforme CCNUN1</name>
    <dbReference type="NCBI Taxonomy" id="2038116"/>
    <lineage>
        <taxon>Bacteria</taxon>
        <taxon>Bacillati</taxon>
        <taxon>Cyanobacteriota</taxon>
        <taxon>Cyanophyceae</taxon>
        <taxon>Nostocales</taxon>
        <taxon>Nostocaceae</taxon>
        <taxon>Nostoc</taxon>
    </lineage>
</organism>
<dbReference type="Proteomes" id="UP000232003">
    <property type="component" value="Chromosome"/>
</dbReference>
<keyword evidence="2" id="KW-1185">Reference proteome</keyword>
<evidence type="ECO:0000313" key="2">
    <source>
        <dbReference type="Proteomes" id="UP000232003"/>
    </source>
</evidence>
<evidence type="ECO:0000313" key="1">
    <source>
        <dbReference type="EMBL" id="AUB42143.1"/>
    </source>
</evidence>
<accession>A0A2K8T3H8</accession>